<dbReference type="CDD" id="cd14686">
    <property type="entry name" value="bZIP"/>
    <property type="match status" value="1"/>
</dbReference>
<feature type="signal peptide" evidence="2">
    <location>
        <begin position="1"/>
        <end position="18"/>
    </location>
</feature>
<sequence>MLVFVLICSIHYLAFCRCREKQRKEAFRLQTVNRKLNAMNKLLMEENDRLQKQVSELVYENGFMRQQLHNVSVHVVCSLFLVSTNVNKTQHLSILKRMLTTQLGNQTSFLLAIAEETLAEFLSKATGTAVDWVQMVGMKVLSTFIEVHFPYFTDNIFDASGMECT</sequence>
<name>A0A445MBY1_ENSVE</name>
<accession>A0A445MBY1</accession>
<proteinExistence type="predicted"/>
<dbReference type="AlphaFoldDB" id="A0A445MBY1"/>
<evidence type="ECO:0000313" key="3">
    <source>
        <dbReference type="EMBL" id="RZR71724.1"/>
    </source>
</evidence>
<evidence type="ECO:0000256" key="1">
    <source>
        <dbReference type="SAM" id="Coils"/>
    </source>
</evidence>
<dbReference type="Proteomes" id="UP000290560">
    <property type="component" value="Unassembled WGS sequence"/>
</dbReference>
<dbReference type="PANTHER" id="PTHR45950">
    <property type="entry name" value="HOMEOBOX-LEUCINE ZIPPER PROTEIN ATHB-14"/>
    <property type="match status" value="1"/>
</dbReference>
<feature type="coiled-coil region" evidence="1">
    <location>
        <begin position="29"/>
        <end position="60"/>
    </location>
</feature>
<evidence type="ECO:0008006" key="4">
    <source>
        <dbReference type="Google" id="ProtNLM"/>
    </source>
</evidence>
<dbReference type="EMBL" id="KV875576">
    <property type="protein sequence ID" value="RZR71724.1"/>
    <property type="molecule type" value="Genomic_DNA"/>
</dbReference>
<dbReference type="PANTHER" id="PTHR45950:SF7">
    <property type="entry name" value="HOMEOBOX-LEUCINE ZIPPER PROTEIN ATHB-14"/>
    <property type="match status" value="1"/>
</dbReference>
<protein>
    <recommendedName>
        <fullName evidence="4">BZIP domain-containing protein</fullName>
    </recommendedName>
</protein>
<keyword evidence="2" id="KW-0732">Signal</keyword>
<evidence type="ECO:0000256" key="2">
    <source>
        <dbReference type="SAM" id="SignalP"/>
    </source>
</evidence>
<keyword evidence="1" id="KW-0175">Coiled coil</keyword>
<feature type="chain" id="PRO_5019163658" description="BZIP domain-containing protein" evidence="2">
    <location>
        <begin position="19"/>
        <end position="165"/>
    </location>
</feature>
<dbReference type="InterPro" id="IPR044830">
    <property type="entry name" value="HD-Zip_III"/>
</dbReference>
<reference evidence="3" key="1">
    <citation type="journal article" date="2018" name="Data Brief">
        <title>Genome sequence data from 17 accessions of Ensete ventricosum, a staple food crop for millions in Ethiopia.</title>
        <authorList>
            <person name="Yemataw Z."/>
            <person name="Muzemil S."/>
            <person name="Ambachew D."/>
            <person name="Tripathi L."/>
            <person name="Tesfaye K."/>
            <person name="Chala A."/>
            <person name="Farbos A."/>
            <person name="O'Neill P."/>
            <person name="Moore K."/>
            <person name="Grant M."/>
            <person name="Studholme D.J."/>
        </authorList>
    </citation>
    <scope>NUCLEOTIDE SEQUENCE [LARGE SCALE GENOMIC DNA]</scope>
    <source>
        <tissue evidence="3">Leaf</tissue>
    </source>
</reference>
<organism evidence="3">
    <name type="scientific">Ensete ventricosum</name>
    <name type="common">Abyssinian banana</name>
    <name type="synonym">Musa ensete</name>
    <dbReference type="NCBI Taxonomy" id="4639"/>
    <lineage>
        <taxon>Eukaryota</taxon>
        <taxon>Viridiplantae</taxon>
        <taxon>Streptophyta</taxon>
        <taxon>Embryophyta</taxon>
        <taxon>Tracheophyta</taxon>
        <taxon>Spermatophyta</taxon>
        <taxon>Magnoliopsida</taxon>
        <taxon>Liliopsida</taxon>
        <taxon>Zingiberales</taxon>
        <taxon>Musaceae</taxon>
        <taxon>Ensete</taxon>
    </lineage>
</organism>
<dbReference type="GO" id="GO:0003700">
    <property type="term" value="F:DNA-binding transcription factor activity"/>
    <property type="evidence" value="ECO:0007669"/>
    <property type="project" value="InterPro"/>
</dbReference>
<gene>
    <name evidence="3" type="ORF">BHM03_00006859</name>
</gene>